<keyword evidence="5 6" id="KW-0472">Membrane</keyword>
<dbReference type="AlphaFoldDB" id="A0A9Q0DL83"/>
<feature type="transmembrane region" description="Helical" evidence="6">
    <location>
        <begin position="409"/>
        <end position="431"/>
    </location>
</feature>
<organism evidence="8 9">
    <name type="scientific">Muraenolepis orangiensis</name>
    <name type="common">Patagonian moray cod</name>
    <dbReference type="NCBI Taxonomy" id="630683"/>
    <lineage>
        <taxon>Eukaryota</taxon>
        <taxon>Metazoa</taxon>
        <taxon>Chordata</taxon>
        <taxon>Craniata</taxon>
        <taxon>Vertebrata</taxon>
        <taxon>Euteleostomi</taxon>
        <taxon>Actinopterygii</taxon>
        <taxon>Neopterygii</taxon>
        <taxon>Teleostei</taxon>
        <taxon>Neoteleostei</taxon>
        <taxon>Acanthomorphata</taxon>
        <taxon>Zeiogadaria</taxon>
        <taxon>Gadariae</taxon>
        <taxon>Gadiformes</taxon>
        <taxon>Muraenolepidoidei</taxon>
        <taxon>Muraenolepididae</taxon>
        <taxon>Muraenolepis</taxon>
    </lineage>
</organism>
<reference evidence="8" key="1">
    <citation type="submission" date="2022-07" db="EMBL/GenBank/DDBJ databases">
        <title>Chromosome-level genome of Muraenolepis orangiensis.</title>
        <authorList>
            <person name="Kim J."/>
        </authorList>
    </citation>
    <scope>NUCLEOTIDE SEQUENCE</scope>
    <source>
        <strain evidence="8">KU_S4_2022</strain>
        <tissue evidence="8">Muscle</tissue>
    </source>
</reference>
<feature type="transmembrane region" description="Helical" evidence="6">
    <location>
        <begin position="72"/>
        <end position="89"/>
    </location>
</feature>
<gene>
    <name evidence="8" type="ORF">NHX12_009471</name>
</gene>
<feature type="transmembrane region" description="Helical" evidence="6">
    <location>
        <begin position="380"/>
        <end position="403"/>
    </location>
</feature>
<evidence type="ECO:0000313" key="8">
    <source>
        <dbReference type="EMBL" id="KAJ3588617.1"/>
    </source>
</evidence>
<name>A0A9Q0DL83_9TELE</name>
<feature type="transmembrane region" description="Helical" evidence="6">
    <location>
        <begin position="328"/>
        <end position="349"/>
    </location>
</feature>
<evidence type="ECO:0000256" key="1">
    <source>
        <dbReference type="ARBA" id="ARBA00004141"/>
    </source>
</evidence>
<dbReference type="GO" id="GO:0042910">
    <property type="term" value="F:xenobiotic transmembrane transporter activity"/>
    <property type="evidence" value="ECO:0007669"/>
    <property type="project" value="InterPro"/>
</dbReference>
<comment type="caution">
    <text evidence="6">Lacks conserved residue(s) required for the propagation of feature annotation.</text>
</comment>
<dbReference type="GO" id="GO:1990961">
    <property type="term" value="P:xenobiotic detoxification by transmembrane export across the plasma membrane"/>
    <property type="evidence" value="ECO:0007669"/>
    <property type="project" value="InterPro"/>
</dbReference>
<dbReference type="CDD" id="cd13132">
    <property type="entry name" value="MATE_eukaryotic"/>
    <property type="match status" value="1"/>
</dbReference>
<dbReference type="InterPro" id="IPR045069">
    <property type="entry name" value="MATE_euk"/>
</dbReference>
<feature type="transmembrane region" description="Helical" evidence="6">
    <location>
        <begin position="185"/>
        <end position="203"/>
    </location>
</feature>
<accession>A0A9Q0DL83</accession>
<comment type="subcellular location">
    <subcellularLocation>
        <location evidence="1">Membrane</location>
        <topology evidence="1">Multi-pass membrane protein</topology>
    </subcellularLocation>
</comment>
<evidence type="ECO:0000256" key="4">
    <source>
        <dbReference type="ARBA" id="ARBA00022989"/>
    </source>
</evidence>
<dbReference type="GO" id="GO:0016020">
    <property type="term" value="C:membrane"/>
    <property type="evidence" value="ECO:0007669"/>
    <property type="project" value="UniProtKB-SubCell"/>
</dbReference>
<comment type="caution">
    <text evidence="8">The sequence shown here is derived from an EMBL/GenBank/DDBJ whole genome shotgun (WGS) entry which is preliminary data.</text>
</comment>
<keyword evidence="3 6" id="KW-0812">Transmembrane</keyword>
<evidence type="ECO:0000256" key="5">
    <source>
        <dbReference type="ARBA" id="ARBA00023136"/>
    </source>
</evidence>
<feature type="transmembrane region" description="Helical" evidence="6">
    <location>
        <begin position="293"/>
        <end position="316"/>
    </location>
</feature>
<evidence type="ECO:0000256" key="6">
    <source>
        <dbReference type="RuleBase" id="RU004914"/>
    </source>
</evidence>
<sequence length="556" mass="59865">MEKSGLQEPASSSAPTGEGSGTGHQNLEDDESTALNSKLFGCRWMRRLIPLACRAELYHVLRLAGPMLVSRILNFFLPFVIAIFCGHIGNTELAGYALASAVINVTTTSTGYGLAVACDTLISQTFGAQNLKRVGVILQQSIEPHVVRIAQQYILAFLPAIPAMFLHLLQVSYLQNQGIILPQMYTAAAANVINVGVNYVLIFRLDMGVLGSAIANSLAQITICLLLFGYMQLMNLHKKTWGGWSTSCLQGWDSYMQLAIPSTLMVCFEWWIWEVGCFLAGTLGELDLAAQHVLMEIGAITYMFPLGVHAAACVRVGNALGAGNTKQALASCKVTLVLAGLMAVLQGIVLMSSKIIVTSVSRIVTLYSVLQFFDGVLQKIAAVSNLVSYYCVGLPIGAALMFATRLRVLGFWVGLFTAAVLQTIFFLTLIYKLNWQKVTKEAQTQEEFGEACQPVRYRPVGSAEQQGGKDEAGRGGMESPQDLLSGTQLALRRGLTALAMLVTLLIGLAVYLAFPTTEPTAHLRSNLTSAAWVGNATVSPALSALLASSAVPEWLV</sequence>
<dbReference type="GO" id="GO:0015297">
    <property type="term" value="F:antiporter activity"/>
    <property type="evidence" value="ECO:0007669"/>
    <property type="project" value="InterPro"/>
</dbReference>
<evidence type="ECO:0000256" key="2">
    <source>
        <dbReference type="ARBA" id="ARBA00010199"/>
    </source>
</evidence>
<evidence type="ECO:0000256" key="7">
    <source>
        <dbReference type="SAM" id="MobiDB-lite"/>
    </source>
</evidence>
<keyword evidence="9" id="KW-1185">Reference proteome</keyword>
<feature type="region of interest" description="Disordered" evidence="7">
    <location>
        <begin position="461"/>
        <end position="480"/>
    </location>
</feature>
<dbReference type="InterPro" id="IPR002528">
    <property type="entry name" value="MATE_fam"/>
</dbReference>
<feature type="transmembrane region" description="Helical" evidence="6">
    <location>
        <begin position="209"/>
        <end position="233"/>
    </location>
</feature>
<dbReference type="OrthoDB" id="2126698at2759"/>
<evidence type="ECO:0000313" key="9">
    <source>
        <dbReference type="Proteomes" id="UP001148018"/>
    </source>
</evidence>
<feature type="region of interest" description="Disordered" evidence="7">
    <location>
        <begin position="1"/>
        <end position="29"/>
    </location>
</feature>
<dbReference type="EMBL" id="JANIIK010000115">
    <property type="protein sequence ID" value="KAJ3588617.1"/>
    <property type="molecule type" value="Genomic_DNA"/>
</dbReference>
<dbReference type="Proteomes" id="UP001148018">
    <property type="component" value="Unassembled WGS sequence"/>
</dbReference>
<feature type="transmembrane region" description="Helical" evidence="6">
    <location>
        <begin position="153"/>
        <end position="173"/>
    </location>
</feature>
<feature type="transmembrane region" description="Helical" evidence="6">
    <location>
        <begin position="495"/>
        <end position="514"/>
    </location>
</feature>
<dbReference type="PANTHER" id="PTHR11206">
    <property type="entry name" value="MULTIDRUG RESISTANCE PROTEIN"/>
    <property type="match status" value="1"/>
</dbReference>
<comment type="similarity">
    <text evidence="2 6">Belongs to the multi antimicrobial extrusion (MATE) (TC 2.A.66.1) family.</text>
</comment>
<keyword evidence="4 6" id="KW-1133">Transmembrane helix</keyword>
<proteinExistence type="inferred from homology"/>
<protein>
    <recommendedName>
        <fullName evidence="6">Multidrug and toxin extrusion protein</fullName>
    </recommendedName>
</protein>
<dbReference type="Pfam" id="PF01554">
    <property type="entry name" value="MatE"/>
    <property type="match status" value="3"/>
</dbReference>
<evidence type="ECO:0000256" key="3">
    <source>
        <dbReference type="ARBA" id="ARBA00022692"/>
    </source>
</evidence>